<comment type="caution">
    <text evidence="1">The sequence shown here is derived from an EMBL/GenBank/DDBJ whole genome shotgun (WGS) entry which is preliminary data.</text>
</comment>
<dbReference type="EMBL" id="WUEP01000003">
    <property type="protein sequence ID" value="NEH90516.1"/>
    <property type="molecule type" value="Genomic_DNA"/>
</dbReference>
<dbReference type="Proteomes" id="UP000468864">
    <property type="component" value="Unassembled WGS sequence"/>
</dbReference>
<organism evidence="1 2">
    <name type="scientific">Rhizobium laguerreae</name>
    <dbReference type="NCBI Taxonomy" id="1076926"/>
    <lineage>
        <taxon>Bacteria</taxon>
        <taxon>Pseudomonadati</taxon>
        <taxon>Pseudomonadota</taxon>
        <taxon>Alphaproteobacteria</taxon>
        <taxon>Hyphomicrobiales</taxon>
        <taxon>Rhizobiaceae</taxon>
        <taxon>Rhizobium/Agrobacterium group</taxon>
        <taxon>Rhizobium</taxon>
    </lineage>
</organism>
<sequence>MAIPISRFASVTGDIAKAQGDGKAFSSLPGRCEELERRSGEAEGQRVLTIIATRQIADGGRVRQSSAAPRFRPQSSTILRPLHNSGTKIRDCSH</sequence>
<proteinExistence type="predicted"/>
<accession>A0A6N9ZBC6</accession>
<evidence type="ECO:0000313" key="1">
    <source>
        <dbReference type="EMBL" id="NEH90516.1"/>
    </source>
</evidence>
<evidence type="ECO:0000313" key="2">
    <source>
        <dbReference type="Proteomes" id="UP000468864"/>
    </source>
</evidence>
<name>A0A6N9ZBC6_9HYPH</name>
<reference evidence="1 2" key="1">
    <citation type="submission" date="2019-12" db="EMBL/GenBank/DDBJ databases">
        <title>Rhizobium genotypes associated with high levels of biological nitrogen fixation by grain legumes in a temperate-maritime cropping system.</title>
        <authorList>
            <person name="Maluk M."/>
            <person name="Francesc Ferrando Molina F."/>
            <person name="Lopez Del Egido L."/>
            <person name="Lafos M."/>
            <person name="Langarica-Fuentes A."/>
            <person name="Gebre Yohannes G."/>
            <person name="Young M.W."/>
            <person name="Martin P."/>
            <person name="Gantlett R."/>
            <person name="Kenicer G."/>
            <person name="Hawes C."/>
            <person name="Begg G.S."/>
            <person name="Quilliam R.S."/>
            <person name="Squire G.R."/>
            <person name="Poole P.S."/>
            <person name="Young P.W."/>
            <person name="Iannetta P.M."/>
            <person name="James E.K."/>
        </authorList>
    </citation>
    <scope>NUCLEOTIDE SEQUENCE [LARGE SCALE GENOMIC DNA]</scope>
    <source>
        <strain evidence="1 2">JHI2449</strain>
    </source>
</reference>
<gene>
    <name evidence="1" type="ORF">GR206_05585</name>
</gene>
<protein>
    <submittedName>
        <fullName evidence="1">Uncharacterized protein</fullName>
    </submittedName>
</protein>
<dbReference type="RefSeq" id="WP_163875100.1">
    <property type="nucleotide sequence ID" value="NZ_WUEP01000003.1"/>
</dbReference>
<dbReference type="AlphaFoldDB" id="A0A6N9ZBC6"/>